<dbReference type="GO" id="GO:0009294">
    <property type="term" value="P:DNA-mediated transformation"/>
    <property type="evidence" value="ECO:0007669"/>
    <property type="project" value="InterPro"/>
</dbReference>
<sequence>MKNNFLLRLSMTKGIGAVAKQRIYQFAKRHQWWQFDSLEIRLLAQTTRKNDWNDWSEERLCEIQQTHHYVTIEDSTYPEQLRHVPTPPLVLFYKGELAFLERKMLAVVGARDASQYGYSVLQELMPELIKRNFVIVSGLARGIDSFAHQFAISNQGKTIGIVGTGLDICYPKGSGNLQIEMSKHHLVVSEYPNGTTPAKFHFPMRNRIIAGLSSGVLVIEAKKRSGSLITAQQALDYGKEVFVVPGSILDGRSSGCHQLIQDGAVCVEKAQDIFDCYDLLNKFAKP</sequence>
<evidence type="ECO:0000313" key="3">
    <source>
        <dbReference type="EMBL" id="OJG46618.1"/>
    </source>
</evidence>
<protein>
    <submittedName>
        <fullName evidence="3">DNA protecting protein DprA</fullName>
    </submittedName>
</protein>
<proteinExistence type="inferred from homology"/>
<dbReference type="SUPFAM" id="SSF102405">
    <property type="entry name" value="MCP/YpsA-like"/>
    <property type="match status" value="1"/>
</dbReference>
<dbReference type="STRING" id="249189.RV04_GL001046"/>
<dbReference type="PANTHER" id="PTHR43022:SF1">
    <property type="entry name" value="PROTEIN SMF"/>
    <property type="match status" value="1"/>
</dbReference>
<name>A0A1L8TR08_9ENTE</name>
<dbReference type="AlphaFoldDB" id="A0A1L8TR08"/>
<organism evidence="3 4">
    <name type="scientific">Enterococcus hermanniensis</name>
    <dbReference type="NCBI Taxonomy" id="249189"/>
    <lineage>
        <taxon>Bacteria</taxon>
        <taxon>Bacillati</taxon>
        <taxon>Bacillota</taxon>
        <taxon>Bacilli</taxon>
        <taxon>Lactobacillales</taxon>
        <taxon>Enterococcaceae</taxon>
        <taxon>Enterococcus</taxon>
    </lineage>
</organism>
<keyword evidence="4" id="KW-1185">Reference proteome</keyword>
<dbReference type="EMBL" id="JXKQ01000002">
    <property type="protein sequence ID" value="OJG46618.1"/>
    <property type="molecule type" value="Genomic_DNA"/>
</dbReference>
<comment type="caution">
    <text evidence="3">The sequence shown here is derived from an EMBL/GenBank/DDBJ whole genome shotgun (WGS) entry which is preliminary data.</text>
</comment>
<dbReference type="Pfam" id="PF02481">
    <property type="entry name" value="DNA_processg_A"/>
    <property type="match status" value="1"/>
</dbReference>
<dbReference type="PANTHER" id="PTHR43022">
    <property type="entry name" value="PROTEIN SMF"/>
    <property type="match status" value="1"/>
</dbReference>
<gene>
    <name evidence="3" type="ORF">RV04_GL001046</name>
</gene>
<accession>A0A1L8TR08</accession>
<dbReference type="InterPro" id="IPR003488">
    <property type="entry name" value="DprA"/>
</dbReference>
<dbReference type="RefSeq" id="WP_211271167.1">
    <property type="nucleotide sequence ID" value="NZ_JBHSHK010000005.1"/>
</dbReference>
<dbReference type="NCBIfam" id="TIGR00732">
    <property type="entry name" value="dprA"/>
    <property type="match status" value="1"/>
</dbReference>
<feature type="domain" description="Smf/DprA SLOG" evidence="2">
    <location>
        <begin position="69"/>
        <end position="276"/>
    </location>
</feature>
<dbReference type="InterPro" id="IPR057666">
    <property type="entry name" value="DrpA_SLOG"/>
</dbReference>
<reference evidence="3 4" key="1">
    <citation type="submission" date="2014-12" db="EMBL/GenBank/DDBJ databases">
        <title>Draft genome sequences of 29 type strains of Enterococci.</title>
        <authorList>
            <person name="Zhong Z."/>
            <person name="Sun Z."/>
            <person name="Liu W."/>
            <person name="Zhang W."/>
            <person name="Zhang H."/>
        </authorList>
    </citation>
    <scope>NUCLEOTIDE SEQUENCE [LARGE SCALE GENOMIC DNA]</scope>
    <source>
        <strain evidence="3 4">DSM 17122</strain>
    </source>
</reference>
<evidence type="ECO:0000259" key="2">
    <source>
        <dbReference type="Pfam" id="PF02481"/>
    </source>
</evidence>
<evidence type="ECO:0000256" key="1">
    <source>
        <dbReference type="ARBA" id="ARBA00006525"/>
    </source>
</evidence>
<dbReference type="Proteomes" id="UP000182077">
    <property type="component" value="Unassembled WGS sequence"/>
</dbReference>
<evidence type="ECO:0000313" key="4">
    <source>
        <dbReference type="Proteomes" id="UP000182077"/>
    </source>
</evidence>
<dbReference type="Gene3D" id="3.40.50.450">
    <property type="match status" value="1"/>
</dbReference>
<comment type="similarity">
    <text evidence="1">Belongs to the DprA/Smf family.</text>
</comment>